<dbReference type="InterPro" id="IPR038591">
    <property type="entry name" value="NolW-like_sf"/>
</dbReference>
<organism evidence="2 3">
    <name type="scientific">Edaphobacter aggregans</name>
    <dbReference type="NCBI Taxonomy" id="570835"/>
    <lineage>
        <taxon>Bacteria</taxon>
        <taxon>Pseudomonadati</taxon>
        <taxon>Acidobacteriota</taxon>
        <taxon>Terriglobia</taxon>
        <taxon>Terriglobales</taxon>
        <taxon>Acidobacteriaceae</taxon>
        <taxon>Edaphobacter</taxon>
    </lineage>
</organism>
<dbReference type="AlphaFoldDB" id="A0A428MLD9"/>
<keyword evidence="3" id="KW-1185">Reference proteome</keyword>
<accession>A0A428MLD9</accession>
<evidence type="ECO:0000313" key="3">
    <source>
        <dbReference type="Proteomes" id="UP000269669"/>
    </source>
</evidence>
<proteinExistence type="predicted"/>
<dbReference type="InterPro" id="IPR005644">
    <property type="entry name" value="NolW-like"/>
</dbReference>
<dbReference type="Gene3D" id="3.30.1370.120">
    <property type="match status" value="1"/>
</dbReference>
<feature type="domain" description="NolW-like" evidence="1">
    <location>
        <begin position="60"/>
        <end position="114"/>
    </location>
</feature>
<name>A0A428MLD9_9BACT</name>
<protein>
    <submittedName>
        <fullName evidence="2">Type II/III secretion system protein</fullName>
    </submittedName>
</protein>
<evidence type="ECO:0000259" key="1">
    <source>
        <dbReference type="Pfam" id="PF03958"/>
    </source>
</evidence>
<gene>
    <name evidence="2" type="ORF">EDE15_3206</name>
</gene>
<comment type="caution">
    <text evidence="2">The sequence shown here is derived from an EMBL/GenBank/DDBJ whole genome shotgun (WGS) entry which is preliminary data.</text>
</comment>
<dbReference type="Pfam" id="PF03958">
    <property type="entry name" value="Secretin_N"/>
    <property type="match status" value="1"/>
</dbReference>
<dbReference type="EMBL" id="RSDW01000001">
    <property type="protein sequence ID" value="RSL17670.1"/>
    <property type="molecule type" value="Genomic_DNA"/>
</dbReference>
<evidence type="ECO:0000313" key="2">
    <source>
        <dbReference type="EMBL" id="RSL17670.1"/>
    </source>
</evidence>
<reference evidence="2 3" key="1">
    <citation type="submission" date="2018-12" db="EMBL/GenBank/DDBJ databases">
        <title>Sequencing of bacterial isolates from soil warming experiment in Harvard Forest, Massachusetts, USA.</title>
        <authorList>
            <person name="Deangelis K."/>
        </authorList>
    </citation>
    <scope>NUCLEOTIDE SEQUENCE [LARGE SCALE GENOMIC DNA]</scope>
    <source>
        <strain evidence="2 3">EB153</strain>
    </source>
</reference>
<sequence length="258" mass="27868">MRLISTMRGIRSMRVVCGVLRVVLAVGLSGGSVWAQTSPSTAAKQSSESVRTFYLHNIGQQADANEVVTALRNSLDPTVKMTGVPSQNAVVIRGTPDQLDMAQKLINELDLPKKNYRLTYMINEMDGDKRVGSQHFTIALIPGQVTTLKQGSKVPVVTGTYNPGSSSAQSQMTYLDVGMNFRASVEEFTDGVRLSSKVEQSSVAEEKSGVGEQDPIVRQTILEGSSILAPGKPLRLGSLDIPGSTRHLEIEVVLEPVR</sequence>
<dbReference type="Proteomes" id="UP000269669">
    <property type="component" value="Unassembled WGS sequence"/>
</dbReference>